<feature type="compositionally biased region" description="Low complexity" evidence="1">
    <location>
        <begin position="306"/>
        <end position="337"/>
    </location>
</feature>
<accession>U5HAW1</accession>
<gene>
    <name evidence="2" type="ORF">MVLG_04327</name>
</gene>
<dbReference type="EMBL" id="GL541689">
    <property type="protein sequence ID" value="KDE05295.1"/>
    <property type="molecule type" value="Genomic_DNA"/>
</dbReference>
<proteinExistence type="predicted"/>
<feature type="compositionally biased region" description="Gly residues" evidence="1">
    <location>
        <begin position="854"/>
        <end position="864"/>
    </location>
</feature>
<feature type="compositionally biased region" description="Acidic residues" evidence="1">
    <location>
        <begin position="225"/>
        <end position="242"/>
    </location>
</feature>
<dbReference type="EnsemblFungi" id="MVLG_04327T0">
    <property type="protein sequence ID" value="MVLG_04327T0"/>
    <property type="gene ID" value="MVLG_04327"/>
</dbReference>
<feature type="compositionally biased region" description="Acidic residues" evidence="1">
    <location>
        <begin position="204"/>
        <end position="213"/>
    </location>
</feature>
<dbReference type="AlphaFoldDB" id="U5HAW1"/>
<dbReference type="HOGENOM" id="CLU_007463_0_0_1"/>
<reference evidence="4" key="1">
    <citation type="submission" date="2010-11" db="EMBL/GenBank/DDBJ databases">
        <title>The genome sequence of Microbotryum violaceum strain p1A1 Lamole.</title>
        <authorList>
            <person name="Cuomo C."/>
            <person name="Perlin M."/>
            <person name="Young S.K."/>
            <person name="Zeng Q."/>
            <person name="Gargeya S."/>
            <person name="Alvarado L."/>
            <person name="Berlin A."/>
            <person name="Chapman S.B."/>
            <person name="Chen Z."/>
            <person name="Freedman E."/>
            <person name="Gellesch M."/>
            <person name="Goldberg J."/>
            <person name="Griggs A."/>
            <person name="Gujja S."/>
            <person name="Heilman E."/>
            <person name="Heiman D."/>
            <person name="Howarth C."/>
            <person name="Mehta T."/>
            <person name="Neiman D."/>
            <person name="Pearson M."/>
            <person name="Roberts A."/>
            <person name="Saif S."/>
            <person name="Shea T."/>
            <person name="Shenoy N."/>
            <person name="Sisk P."/>
            <person name="Stolte C."/>
            <person name="Sykes S."/>
            <person name="White J."/>
            <person name="Yandava C."/>
            <person name="Haas B."/>
            <person name="Nusbaum C."/>
            <person name="Birren B."/>
        </authorList>
    </citation>
    <scope>NUCLEOTIDE SEQUENCE [LARGE SCALE GENOMIC DNA]</scope>
    <source>
        <strain evidence="4">p1A1 Lamole</strain>
    </source>
</reference>
<protein>
    <submittedName>
        <fullName evidence="2 3">Uncharacterized protein</fullName>
    </submittedName>
</protein>
<feature type="compositionally biased region" description="Low complexity" evidence="1">
    <location>
        <begin position="243"/>
        <end position="255"/>
    </location>
</feature>
<feature type="compositionally biased region" description="Basic and acidic residues" evidence="1">
    <location>
        <begin position="272"/>
        <end position="286"/>
    </location>
</feature>
<reference evidence="3" key="4">
    <citation type="submission" date="2015-06" db="UniProtKB">
        <authorList>
            <consortium name="EnsemblFungi"/>
        </authorList>
    </citation>
    <scope>IDENTIFICATION</scope>
</reference>
<reference evidence="2 4" key="3">
    <citation type="journal article" date="2015" name="BMC Genomics">
        <title>Sex and parasites: genomic and transcriptomic analysis of Microbotryum lychnidis-dioicae, the biotrophic and plant-castrating anther smut fungus.</title>
        <authorList>
            <person name="Perlin M.H."/>
            <person name="Amselem J."/>
            <person name="Fontanillas E."/>
            <person name="Toh S.S."/>
            <person name="Chen Z."/>
            <person name="Goldberg J."/>
            <person name="Duplessis S."/>
            <person name="Henrissat B."/>
            <person name="Young S."/>
            <person name="Zeng Q."/>
            <person name="Aguileta G."/>
            <person name="Petit E."/>
            <person name="Badouin H."/>
            <person name="Andrews J."/>
            <person name="Razeeq D."/>
            <person name="Gabaldon T."/>
            <person name="Quesneville H."/>
            <person name="Giraud T."/>
            <person name="Hood M.E."/>
            <person name="Schultz D.J."/>
            <person name="Cuomo C.A."/>
        </authorList>
    </citation>
    <scope>NUCLEOTIDE SEQUENCE [LARGE SCALE GENOMIC DNA]</scope>
    <source>
        <strain evidence="2">P1A1 Lamole</strain>
        <strain evidence="4">p1A1 Lamole</strain>
    </source>
</reference>
<feature type="compositionally biased region" description="Polar residues" evidence="1">
    <location>
        <begin position="95"/>
        <end position="105"/>
    </location>
</feature>
<feature type="region of interest" description="Disordered" evidence="1">
    <location>
        <begin position="853"/>
        <end position="893"/>
    </location>
</feature>
<reference evidence="2" key="2">
    <citation type="submission" date="2010-11" db="EMBL/GenBank/DDBJ databases">
        <authorList>
            <consortium name="The Broad Institute Genome Sequencing Platform"/>
            <person name="Earl A."/>
            <person name="Ward D."/>
            <person name="Feldgarden M."/>
            <person name="Gevers D."/>
            <person name="Butler R."/>
            <person name="Young S.K."/>
            <person name="Zeng Q."/>
            <person name="Gargeya S."/>
            <person name="Fitzgerald M."/>
            <person name="Haas B."/>
            <person name="Abouelleil A."/>
            <person name="Alvarado L."/>
            <person name="Arachchi H.M."/>
            <person name="Berlin A."/>
            <person name="Brown A."/>
            <person name="Chapman S.B."/>
            <person name="Chen Z."/>
            <person name="Dunbar C."/>
            <person name="Freedman E."/>
            <person name="Gearin G."/>
            <person name="Gellesch M."/>
            <person name="Goldberg J."/>
            <person name="Griggs A."/>
            <person name="Gujja S."/>
            <person name="Heilman E."/>
            <person name="Heiman D."/>
            <person name="Howarth C."/>
            <person name="Larson L."/>
            <person name="Lui A."/>
            <person name="MacDonald P.J.P."/>
            <person name="Mehta T."/>
            <person name="Montmayeur A."/>
            <person name="Murphy C."/>
            <person name="Neiman D."/>
            <person name="Pearson M."/>
            <person name="Priest M."/>
            <person name="Roberts A."/>
            <person name="Saif S."/>
            <person name="Shea T."/>
            <person name="Shenoy N."/>
            <person name="Sisk P."/>
            <person name="Stolte C."/>
            <person name="Sykes S."/>
            <person name="White J."/>
            <person name="Yandava C."/>
            <person name="Wortman J."/>
            <person name="Nusbaum C."/>
            <person name="Birren B."/>
        </authorList>
    </citation>
    <scope>NUCLEOTIDE SEQUENCE</scope>
    <source>
        <strain evidence="2">P1A1 Lamole</strain>
    </source>
</reference>
<feature type="compositionally biased region" description="Low complexity" evidence="1">
    <location>
        <begin position="1"/>
        <end position="19"/>
    </location>
</feature>
<sequence>MVAAPMSSSNTTSMSNGMNGRNGASGGHRRARSVAQNIDPASLVASTPSPPPPPPPSTSMMSPFTSRLSASTPPPPSTSPNHHQQQQHQRRAQSVSYLQSASPYSPTRDYDPSDYTPSGYFAPVVAPVTSTTVSSNANGNGNGSPYLAPVPVTPPTSNPSASNNPNPHKRRHHSLHNLGPLMVPSPPRPSLSTPPPHGLSSYIIEEENEEEVAEANKLPTAPKADDDDDEDQFPVEEDDEESFLPLPSPNSSSMLFQVPPTTTVASSATLSRTEHARSHSRIHERNLSVFFPRPGQAAQGYGDTFSDPNASTSTSTSAPAPVVDISSPTSSRASDSRSPPPSKSRRGHHHKHSVSHNFFSFMEPGQIPQNGTSPVSPPMAHGRRASIANASGHAAAMPFPKQSHLRHKHAGLPSPLRFFILSVFYLPSSTRGQLLLAVGQVVLGASLWITGQAAEALSVTGLGYLIVFDGLGALSRIFVDGARGIDALLGAFGSGTGNSSMRTPYGSRRLVTLSHFSQAIYLLFSAVYVCKESVEHVLLLHGGAEHGGAHGAGHGGMGHGEAGAGITAPGAHGGSTSVLEEGIKFPVVLLALSATLTLLTSIMMSNHYALAQAIGPTSSSAAMLPSRPRPLSSLRGPSVVEKVMNPFTATILMFSVGLCAAGLTIPGAQLAPLDKVVALMQSIAMFYVAYPAAVTTGQVLLQTAPDPDSLNSKALQSAVRDIENHPLVVSLDRPHVWQMITHPASLNASSSTNPTPSNINPSQSDGGASLIATLVVHVKASCTDADILAVTKFCRERCRGPLRLGDQGPDAPNERFGEVTVQVVREKNGGGGYWVQGDGAKGIDVEYLSHGVEQGHGQGQGQGMDGAAADGGHGHSHALKQGHGGHGGHSHAH</sequence>
<dbReference type="EMBL" id="AEIJ01000422">
    <property type="status" value="NOT_ANNOTATED_CDS"/>
    <property type="molecule type" value="Genomic_DNA"/>
</dbReference>
<evidence type="ECO:0000313" key="4">
    <source>
        <dbReference type="Proteomes" id="UP000017200"/>
    </source>
</evidence>
<name>U5HAW1_USTV1</name>
<organism evidence="2">
    <name type="scientific">Microbotryum lychnidis-dioicae (strain p1A1 Lamole / MvSl-1064)</name>
    <name type="common">Anther smut fungus</name>
    <dbReference type="NCBI Taxonomy" id="683840"/>
    <lineage>
        <taxon>Eukaryota</taxon>
        <taxon>Fungi</taxon>
        <taxon>Dikarya</taxon>
        <taxon>Basidiomycota</taxon>
        <taxon>Pucciniomycotina</taxon>
        <taxon>Microbotryomycetes</taxon>
        <taxon>Microbotryales</taxon>
        <taxon>Microbotryaceae</taxon>
        <taxon>Microbotryum</taxon>
    </lineage>
</organism>
<feature type="compositionally biased region" description="Pro residues" evidence="1">
    <location>
        <begin position="48"/>
        <end position="57"/>
    </location>
</feature>
<dbReference type="Proteomes" id="UP000017200">
    <property type="component" value="Unassembled WGS sequence"/>
</dbReference>
<feature type="region of interest" description="Disordered" evidence="1">
    <location>
        <begin position="1"/>
        <end position="382"/>
    </location>
</feature>
<evidence type="ECO:0000256" key="1">
    <source>
        <dbReference type="SAM" id="MobiDB-lite"/>
    </source>
</evidence>
<feature type="compositionally biased region" description="Pro residues" evidence="1">
    <location>
        <begin position="183"/>
        <end position="197"/>
    </location>
</feature>
<feature type="compositionally biased region" description="Polar residues" evidence="1">
    <location>
        <begin position="259"/>
        <end position="271"/>
    </location>
</feature>
<evidence type="ECO:0000313" key="3">
    <source>
        <dbReference type="EnsemblFungi" id="MVLG_04327T0"/>
    </source>
</evidence>
<dbReference type="OrthoDB" id="2538100at2759"/>
<feature type="compositionally biased region" description="Low complexity" evidence="1">
    <location>
        <begin position="58"/>
        <end position="71"/>
    </location>
</feature>
<feature type="compositionally biased region" description="Low complexity" evidence="1">
    <location>
        <begin position="122"/>
        <end position="145"/>
    </location>
</feature>
<feature type="compositionally biased region" description="Basic residues" evidence="1">
    <location>
        <begin position="343"/>
        <end position="354"/>
    </location>
</feature>
<dbReference type="OMA" id="HIWQLTP"/>
<keyword evidence="4" id="KW-1185">Reference proteome</keyword>
<evidence type="ECO:0000313" key="2">
    <source>
        <dbReference type="EMBL" id="KDE05295.1"/>
    </source>
</evidence>
<dbReference type="InParanoid" id="U5HAW1"/>